<proteinExistence type="predicted"/>
<name>A0A6J4JTE1_9CHLR</name>
<gene>
    <name evidence="2" type="ORF">AVDCRST_MAG26-3820</name>
</gene>
<dbReference type="InterPro" id="IPR006047">
    <property type="entry name" value="GH13_cat_dom"/>
</dbReference>
<evidence type="ECO:0000259" key="1">
    <source>
        <dbReference type="SMART" id="SM00642"/>
    </source>
</evidence>
<dbReference type="AlphaFoldDB" id="A0A6J4JTE1"/>
<dbReference type="Pfam" id="PF00128">
    <property type="entry name" value="Alpha-amylase"/>
    <property type="match status" value="1"/>
</dbReference>
<protein>
    <submittedName>
        <fullName evidence="2">GH13</fullName>
    </submittedName>
</protein>
<sequence>MQRHTAARQLEFHVSRQARDRYQFDQALFQLTGNVVFANFHAARVFAQKMNDKRDLVNYPEQAVRAGQLNAMGLIDEILHLMVASYRESVDPNAMRKALHAVEQELGASAVDAALLRFADEFPALAVYRAGMPPEEWLAGETNGVPHRELALEEMLMLWLGNVNPAFAPFMELFDDANLERQTAYPQIFPRLHTFFGGQPGYGADGQNLIDVLRAPALASPHSLTGQLQFIRERWGTVLSKSLFRVLGSLDLIQEEEKAVFAGGGPGPSEVYEFAGLAVDPERFSRDLDWMPRLVLIAKNAYVWLDQLSRRYGRPIDRLDQIPDEELETLARWGFNGLWLIGLWERSVASQRIKQLTGNPDAVASAYSLLDYRIAADLGGEEACNNLRERALQRGIRLASDMVPNHMGIDSTWVIEHPDWFISLDHSPFPSYSFTGPDLSADGRAGIFLEDHYYNRSDAAVVFKRVDRGSGREQYIYHGNDGTSMPWNDTAQLNYLQADVREAVIQTILHVARQFPVIRFDAAMTLAKRHIQRLWFPEPGSGGAIASRAEHAMTRQQFDALIPNEFWREVVDRVAQEAPDTLLLAEAFWMMEGYFVRTLGMHRVYNSAFMNMIRDEENAKYRSVIKNTLEFDPEILKRYVNFMNNPDERTAVEQFGKGDKYFGVCTLMVTMPGLPMVGHGQIEGFTEKYGMEYRRAYWDERPDMLLVQRHEHEIFPLLHHRYLFAGVENFLFYDFVGAEGHADENVFAYSNRVGNERALVVVHNAYATARGRIRTSVSYSIKTGGGDERSLVRKELGEGLNLAAGSDRYIIFRDQVTELEYIRRNNEIFDTGLYLELGAYKTHVFLDFREAHDSETRQYGALVDYLAGQGVPSIEEALRETFLQPVHAPFRELVNAGLFRRLDGARVTTVDDEATPDAIQAAGDEPRPAITTPADVEGVSDPAAMAGTDSGVPVQRDDDPNLVLLDEVEQKTMRLLREIKAFTQAEGDETVVAREIRRKLEAMLRLDALLAQTPAAGANDGDGHAEFLNASLADDNLLWSSQFVWLFTHALGKLVSEQDFEAQSRSWIDEWLLGKLIADALQNMGLDSTAAARGVTLAKALTSQQQCFVEHARGEQPAYSMLESWLKDDDVRQFLQVNRHQGILWFNKESFEQLLHSLFVVAAIDAFARPGRTPDEAAVEIGASYDIARRLQQAEAEAEYRVENLLAAARGETPEVVA</sequence>
<dbReference type="PANTHER" id="PTHR47786:SF2">
    <property type="entry name" value="GLYCOSYL HYDROLASE FAMILY 13 CATALYTIC DOMAIN-CONTAINING PROTEIN"/>
    <property type="match status" value="1"/>
</dbReference>
<dbReference type="EMBL" id="CADCTK010000887">
    <property type="protein sequence ID" value="CAA9287048.1"/>
    <property type="molecule type" value="Genomic_DNA"/>
</dbReference>
<dbReference type="SMART" id="SM00642">
    <property type="entry name" value="Aamy"/>
    <property type="match status" value="1"/>
</dbReference>
<accession>A0A6J4JTE1</accession>
<dbReference type="Gene3D" id="3.20.20.80">
    <property type="entry name" value="Glycosidases"/>
    <property type="match status" value="2"/>
</dbReference>
<feature type="domain" description="Glycosyl hydrolase family 13 catalytic" evidence="1">
    <location>
        <begin position="306"/>
        <end position="721"/>
    </location>
</feature>
<reference evidence="2" key="1">
    <citation type="submission" date="2020-02" db="EMBL/GenBank/DDBJ databases">
        <authorList>
            <person name="Meier V. D."/>
        </authorList>
    </citation>
    <scope>NUCLEOTIDE SEQUENCE</scope>
    <source>
        <strain evidence="2">AVDCRST_MAG26</strain>
    </source>
</reference>
<dbReference type="PANTHER" id="PTHR47786">
    <property type="entry name" value="ALPHA-1,4-GLUCAN:MALTOSE-1-PHOSPHATE MALTOSYLTRANSFERASE"/>
    <property type="match status" value="1"/>
</dbReference>
<dbReference type="SUPFAM" id="SSF51445">
    <property type="entry name" value="(Trans)glycosidases"/>
    <property type="match status" value="1"/>
</dbReference>
<dbReference type="InterPro" id="IPR017853">
    <property type="entry name" value="GH"/>
</dbReference>
<organism evidence="2">
    <name type="scientific">uncultured Chloroflexia bacterium</name>
    <dbReference type="NCBI Taxonomy" id="1672391"/>
    <lineage>
        <taxon>Bacteria</taxon>
        <taxon>Bacillati</taxon>
        <taxon>Chloroflexota</taxon>
        <taxon>Chloroflexia</taxon>
        <taxon>environmental samples</taxon>
    </lineage>
</organism>
<evidence type="ECO:0000313" key="2">
    <source>
        <dbReference type="EMBL" id="CAA9287048.1"/>
    </source>
</evidence>
<dbReference type="GO" id="GO:0005975">
    <property type="term" value="P:carbohydrate metabolic process"/>
    <property type="evidence" value="ECO:0007669"/>
    <property type="project" value="InterPro"/>
</dbReference>